<dbReference type="Proteomes" id="UP000024635">
    <property type="component" value="Unassembled WGS sequence"/>
</dbReference>
<evidence type="ECO:0000313" key="2">
    <source>
        <dbReference type="EMBL" id="EYB81266.1"/>
    </source>
</evidence>
<sequence>MVSVDGPAQTTQREETQHAKDDSVTPYIIIFHNKQIIDCDIEWQTLWTTARPNPQDPKHFEKLCEKCSD</sequence>
<evidence type="ECO:0000313" key="3">
    <source>
        <dbReference type="Proteomes" id="UP000024635"/>
    </source>
</evidence>
<evidence type="ECO:0000256" key="1">
    <source>
        <dbReference type="SAM" id="MobiDB-lite"/>
    </source>
</evidence>
<keyword evidence="3" id="KW-1185">Reference proteome</keyword>
<proteinExistence type="predicted"/>
<reference evidence="3" key="1">
    <citation type="journal article" date="2015" name="Nat. Genet.">
        <title>The genome and transcriptome of the zoonotic hookworm Ancylostoma ceylanicum identify infection-specific gene families.</title>
        <authorList>
            <person name="Schwarz E.M."/>
            <person name="Hu Y."/>
            <person name="Antoshechkin I."/>
            <person name="Miller M.M."/>
            <person name="Sternberg P.W."/>
            <person name="Aroian R.V."/>
        </authorList>
    </citation>
    <scope>NUCLEOTIDE SEQUENCE</scope>
    <source>
        <strain evidence="3">HY135</strain>
    </source>
</reference>
<organism evidence="2 3">
    <name type="scientific">Ancylostoma ceylanicum</name>
    <dbReference type="NCBI Taxonomy" id="53326"/>
    <lineage>
        <taxon>Eukaryota</taxon>
        <taxon>Metazoa</taxon>
        <taxon>Ecdysozoa</taxon>
        <taxon>Nematoda</taxon>
        <taxon>Chromadorea</taxon>
        <taxon>Rhabditida</taxon>
        <taxon>Rhabditina</taxon>
        <taxon>Rhabditomorpha</taxon>
        <taxon>Strongyloidea</taxon>
        <taxon>Ancylostomatidae</taxon>
        <taxon>Ancylostomatinae</taxon>
        <taxon>Ancylostoma</taxon>
    </lineage>
</organism>
<feature type="region of interest" description="Disordered" evidence="1">
    <location>
        <begin position="1"/>
        <end position="20"/>
    </location>
</feature>
<comment type="caution">
    <text evidence="2">The sequence shown here is derived from an EMBL/GenBank/DDBJ whole genome shotgun (WGS) entry which is preliminary data.</text>
</comment>
<dbReference type="AlphaFoldDB" id="A0A016RSI2"/>
<protein>
    <submittedName>
        <fullName evidence="2">Uncharacterized protein</fullName>
    </submittedName>
</protein>
<name>A0A016RSI2_9BILA</name>
<accession>A0A016RSI2</accession>
<gene>
    <name evidence="2" type="primary">Acey_s0388.g502</name>
    <name evidence="2" type="ORF">Y032_0388g502</name>
</gene>
<dbReference type="EMBL" id="JARK01001724">
    <property type="protein sequence ID" value="EYB81266.1"/>
    <property type="molecule type" value="Genomic_DNA"/>
</dbReference>